<keyword evidence="2" id="KW-1185">Reference proteome</keyword>
<comment type="caution">
    <text evidence="1">The sequence shown here is derived from an EMBL/GenBank/DDBJ whole genome shotgun (WGS) entry which is preliminary data.</text>
</comment>
<dbReference type="RefSeq" id="WP_273554980.1">
    <property type="nucleotide sequence ID" value="NZ_JAQRFI010000020.1"/>
</dbReference>
<organism evidence="1 2">
    <name type="scientific">Xenorhabdus yunnanensis</name>
    <dbReference type="NCBI Taxonomy" id="3025878"/>
    <lineage>
        <taxon>Bacteria</taxon>
        <taxon>Pseudomonadati</taxon>
        <taxon>Pseudomonadota</taxon>
        <taxon>Gammaproteobacteria</taxon>
        <taxon>Enterobacterales</taxon>
        <taxon>Morganellaceae</taxon>
        <taxon>Xenorhabdus</taxon>
    </lineage>
</organism>
<proteinExistence type="predicted"/>
<gene>
    <name evidence="1" type="ORF">PSI23_10215</name>
</gene>
<evidence type="ECO:0000313" key="1">
    <source>
        <dbReference type="EMBL" id="MDC9589660.1"/>
    </source>
</evidence>
<sequence length="102" mass="12107">MREIFYKSVINPAKKYSMSLLEIQYRDLVIDASRYLIKSASPNIIHSLKIDDNNFYYEFISWCYENDEHTDWRIGVSLVKYLNKINLSVGTKIKEELLFLSC</sequence>
<evidence type="ECO:0000313" key="2">
    <source>
        <dbReference type="Proteomes" id="UP001217178"/>
    </source>
</evidence>
<protein>
    <submittedName>
        <fullName evidence="1">Uncharacterized protein</fullName>
    </submittedName>
</protein>
<name>A0ABT5LEX2_9GAMM</name>
<accession>A0ABT5LEX2</accession>
<reference evidence="1 2" key="1">
    <citation type="submission" date="2023-02" db="EMBL/GenBank/DDBJ databases">
        <title>Entomopathogenic bacteria.</title>
        <authorList>
            <person name="Machado R.A."/>
        </authorList>
    </citation>
    <scope>NUCLEOTIDE SEQUENCE [LARGE SCALE GENOMIC DNA]</scope>
    <source>
        <strain evidence="1 2">XENO-10</strain>
    </source>
</reference>
<dbReference type="EMBL" id="JAQRFI010000020">
    <property type="protein sequence ID" value="MDC9589660.1"/>
    <property type="molecule type" value="Genomic_DNA"/>
</dbReference>
<dbReference type="Proteomes" id="UP001217178">
    <property type="component" value="Unassembled WGS sequence"/>
</dbReference>